<feature type="domain" description="Double Cache" evidence="1">
    <location>
        <begin position="5"/>
        <end position="83"/>
    </location>
</feature>
<evidence type="ECO:0000313" key="2">
    <source>
        <dbReference type="EMBL" id="KKK70782.1"/>
    </source>
</evidence>
<dbReference type="InterPro" id="IPR004010">
    <property type="entry name" value="Double_Cache_2"/>
</dbReference>
<accession>A0A0F8XP04</accession>
<organism evidence="2">
    <name type="scientific">marine sediment metagenome</name>
    <dbReference type="NCBI Taxonomy" id="412755"/>
    <lineage>
        <taxon>unclassified sequences</taxon>
        <taxon>metagenomes</taxon>
        <taxon>ecological metagenomes</taxon>
    </lineage>
</organism>
<evidence type="ECO:0000259" key="1">
    <source>
        <dbReference type="Pfam" id="PF08269"/>
    </source>
</evidence>
<name>A0A0F8XP04_9ZZZZ</name>
<dbReference type="AlphaFoldDB" id="A0A0F8XP04"/>
<dbReference type="EMBL" id="LAZR01058027">
    <property type="protein sequence ID" value="KKK70782.1"/>
    <property type="molecule type" value="Genomic_DNA"/>
</dbReference>
<dbReference type="InterPro" id="IPR018247">
    <property type="entry name" value="EF_Hand_1_Ca_BS"/>
</dbReference>
<dbReference type="PROSITE" id="PS00018">
    <property type="entry name" value="EF_HAND_1"/>
    <property type="match status" value="1"/>
</dbReference>
<proteinExistence type="predicted"/>
<sequence>FVWKDTYVFVWDCAAGLADVAHPVPATKEHKVAADKDATGRVTGPEMCQAAARPGGGWVAYMWWKPVKAEGAKQLAYAKKISRKVTYMLSVEGQPYEVGAGVYNDTLKVEDLNALLKQ</sequence>
<comment type="caution">
    <text evidence="2">The sequence shown here is derived from an EMBL/GenBank/DDBJ whole genome shotgun (WGS) entry which is preliminary data.</text>
</comment>
<reference evidence="2" key="1">
    <citation type="journal article" date="2015" name="Nature">
        <title>Complex archaea that bridge the gap between prokaryotes and eukaryotes.</title>
        <authorList>
            <person name="Spang A."/>
            <person name="Saw J.H."/>
            <person name="Jorgensen S.L."/>
            <person name="Zaremba-Niedzwiedzka K."/>
            <person name="Martijn J."/>
            <person name="Lind A.E."/>
            <person name="van Eijk R."/>
            <person name="Schleper C."/>
            <person name="Guy L."/>
            <person name="Ettema T.J."/>
        </authorList>
    </citation>
    <scope>NUCLEOTIDE SEQUENCE</scope>
</reference>
<gene>
    <name evidence="2" type="ORF">LCGC14_2920520</name>
</gene>
<feature type="non-terminal residue" evidence="2">
    <location>
        <position position="1"/>
    </location>
</feature>
<dbReference type="Gene3D" id="3.30.450.20">
    <property type="entry name" value="PAS domain"/>
    <property type="match status" value="1"/>
</dbReference>
<dbReference type="Pfam" id="PF08269">
    <property type="entry name" value="dCache_2"/>
    <property type="match status" value="1"/>
</dbReference>
<protein>
    <recommendedName>
        <fullName evidence="1">Double Cache domain-containing protein</fullName>
    </recommendedName>
</protein>